<evidence type="ECO:0000313" key="6">
    <source>
        <dbReference type="EMBL" id="MBB4174631.1"/>
    </source>
</evidence>
<dbReference type="Proteomes" id="UP000565745">
    <property type="component" value="Unassembled WGS sequence"/>
</dbReference>
<dbReference type="CDD" id="cd04666">
    <property type="entry name" value="NUDIX_DIPP2_like_Nudt4"/>
    <property type="match status" value="1"/>
</dbReference>
<organism evidence="6 7">
    <name type="scientific">Sulfitobacter noctilucicola</name>
    <dbReference type="NCBI Taxonomy" id="1342301"/>
    <lineage>
        <taxon>Bacteria</taxon>
        <taxon>Pseudomonadati</taxon>
        <taxon>Pseudomonadota</taxon>
        <taxon>Alphaproteobacteria</taxon>
        <taxon>Rhodobacterales</taxon>
        <taxon>Roseobacteraceae</taxon>
        <taxon>Sulfitobacter</taxon>
    </lineage>
</organism>
<dbReference type="EMBL" id="JACIFU010000003">
    <property type="protein sequence ID" value="MBB4174631.1"/>
    <property type="molecule type" value="Genomic_DNA"/>
</dbReference>
<dbReference type="SUPFAM" id="SSF55811">
    <property type="entry name" value="Nudix"/>
    <property type="match status" value="1"/>
</dbReference>
<dbReference type="GO" id="GO:0046872">
    <property type="term" value="F:metal ion binding"/>
    <property type="evidence" value="ECO:0007669"/>
    <property type="project" value="UniProtKB-KW"/>
</dbReference>
<dbReference type="GO" id="GO:0005737">
    <property type="term" value="C:cytoplasm"/>
    <property type="evidence" value="ECO:0007669"/>
    <property type="project" value="TreeGrafter"/>
</dbReference>
<comment type="cofactor">
    <cofactor evidence="1">
        <name>Mg(2+)</name>
        <dbReference type="ChEBI" id="CHEBI:18420"/>
    </cofactor>
</comment>
<evidence type="ECO:0000256" key="4">
    <source>
        <dbReference type="ARBA" id="ARBA00022842"/>
    </source>
</evidence>
<proteinExistence type="predicted"/>
<protein>
    <submittedName>
        <fullName evidence="6">8-oxo-dGTP pyrophosphatase MutT (NUDIX family)</fullName>
    </submittedName>
</protein>
<dbReference type="PANTHER" id="PTHR12629:SF0">
    <property type="entry name" value="DIPHOSPHOINOSITOL-POLYPHOSPHATE DIPHOSPHATASE"/>
    <property type="match status" value="1"/>
</dbReference>
<dbReference type="InterPro" id="IPR047198">
    <property type="entry name" value="DDP-like_NUDIX"/>
</dbReference>
<gene>
    <name evidence="6" type="ORF">GGR93_002419</name>
</gene>
<reference evidence="6 7" key="1">
    <citation type="submission" date="2020-08" db="EMBL/GenBank/DDBJ databases">
        <title>Genomic Encyclopedia of Type Strains, Phase IV (KMG-IV): sequencing the most valuable type-strain genomes for metagenomic binning, comparative biology and taxonomic classification.</title>
        <authorList>
            <person name="Goeker M."/>
        </authorList>
    </citation>
    <scope>NUCLEOTIDE SEQUENCE [LARGE SCALE GENOMIC DNA]</scope>
    <source>
        <strain evidence="6 7">DSM 101015</strain>
    </source>
</reference>
<comment type="caution">
    <text evidence="6">The sequence shown here is derived from an EMBL/GenBank/DDBJ whole genome shotgun (WGS) entry which is preliminary data.</text>
</comment>
<dbReference type="InterPro" id="IPR015797">
    <property type="entry name" value="NUDIX_hydrolase-like_dom_sf"/>
</dbReference>
<evidence type="ECO:0000259" key="5">
    <source>
        <dbReference type="PROSITE" id="PS51462"/>
    </source>
</evidence>
<keyword evidence="4" id="KW-0460">Magnesium</keyword>
<feature type="domain" description="Nudix hydrolase" evidence="5">
    <location>
        <begin position="18"/>
        <end position="148"/>
    </location>
</feature>
<dbReference type="InterPro" id="IPR000086">
    <property type="entry name" value="NUDIX_hydrolase_dom"/>
</dbReference>
<keyword evidence="2" id="KW-0479">Metal-binding</keyword>
<evidence type="ECO:0000256" key="1">
    <source>
        <dbReference type="ARBA" id="ARBA00001946"/>
    </source>
</evidence>
<keyword evidence="3" id="KW-0378">Hydrolase</keyword>
<dbReference type="RefSeq" id="WP_025056254.1">
    <property type="nucleotide sequence ID" value="NZ_JACIFU010000003.1"/>
</dbReference>
<evidence type="ECO:0000256" key="2">
    <source>
        <dbReference type="ARBA" id="ARBA00022723"/>
    </source>
</evidence>
<name>A0A7W6M998_9RHOB</name>
<dbReference type="OrthoDB" id="7066910at2"/>
<evidence type="ECO:0000313" key="7">
    <source>
        <dbReference type="Proteomes" id="UP000565745"/>
    </source>
</evidence>
<dbReference type="PANTHER" id="PTHR12629">
    <property type="entry name" value="DIPHOSPHOINOSITOL POLYPHOSPHATE PHOSPHOHYDROLASE"/>
    <property type="match status" value="1"/>
</dbReference>
<evidence type="ECO:0000256" key="3">
    <source>
        <dbReference type="ARBA" id="ARBA00022801"/>
    </source>
</evidence>
<keyword evidence="7" id="KW-1185">Reference proteome</keyword>
<dbReference type="Gene3D" id="3.90.79.10">
    <property type="entry name" value="Nucleoside Triphosphate Pyrophosphohydrolase"/>
    <property type="match status" value="1"/>
</dbReference>
<accession>A0A7W6M998</accession>
<sequence>MTKQPPLSLDGARKGEVRTQFAALCYRIRRGKVQVLVITSRGSKRWIMPKGWPIDGRTPAASAAREAWEEAGVTGKVTDRCLGAYSYGKDVGMDDAMPCIAMLYPVEVKSLAKRYPESGQRRRRWVSRKKAAKMVAEPELARLLLSFDPRPVKQRA</sequence>
<dbReference type="AlphaFoldDB" id="A0A7W6M998"/>
<dbReference type="PROSITE" id="PS51462">
    <property type="entry name" value="NUDIX"/>
    <property type="match status" value="1"/>
</dbReference>
<dbReference type="GO" id="GO:0016462">
    <property type="term" value="F:pyrophosphatase activity"/>
    <property type="evidence" value="ECO:0007669"/>
    <property type="project" value="InterPro"/>
</dbReference>
<dbReference type="Pfam" id="PF00293">
    <property type="entry name" value="NUDIX"/>
    <property type="match status" value="1"/>
</dbReference>